<dbReference type="InterPro" id="IPR044752">
    <property type="entry name" value="PIN-like_EXO1"/>
</dbReference>
<keyword evidence="10" id="KW-0269">Exonuclease</keyword>
<dbReference type="OrthoDB" id="26491at2759"/>
<feature type="region of interest" description="Disordered" evidence="21">
    <location>
        <begin position="38"/>
        <end position="94"/>
    </location>
</feature>
<evidence type="ECO:0000256" key="2">
    <source>
        <dbReference type="ARBA" id="ARBA00004123"/>
    </source>
</evidence>
<evidence type="ECO:0000256" key="1">
    <source>
        <dbReference type="ARBA" id="ARBA00001946"/>
    </source>
</evidence>
<dbReference type="GO" id="GO:0002376">
    <property type="term" value="P:immune system process"/>
    <property type="evidence" value="ECO:0007669"/>
    <property type="project" value="UniProtKB-KW"/>
</dbReference>
<evidence type="ECO:0000256" key="21">
    <source>
        <dbReference type="SAM" id="MobiDB-lite"/>
    </source>
</evidence>
<evidence type="ECO:0000256" key="17">
    <source>
        <dbReference type="ARBA" id="ARBA00023242"/>
    </source>
</evidence>
<dbReference type="CDD" id="cd09908">
    <property type="entry name" value="H3TH_EXO1"/>
    <property type="match status" value="1"/>
</dbReference>
<dbReference type="SUPFAM" id="SSF88723">
    <property type="entry name" value="PIN domain-like"/>
    <property type="match status" value="1"/>
</dbReference>
<dbReference type="GO" id="GO:0051321">
    <property type="term" value="P:meiotic cell cycle"/>
    <property type="evidence" value="ECO:0007669"/>
    <property type="project" value="UniProtKB-KW"/>
</dbReference>
<dbReference type="SUPFAM" id="SSF47807">
    <property type="entry name" value="5' to 3' exonuclease, C-terminal subdomain"/>
    <property type="match status" value="1"/>
</dbReference>
<evidence type="ECO:0000256" key="10">
    <source>
        <dbReference type="ARBA" id="ARBA00022839"/>
    </source>
</evidence>
<dbReference type="GO" id="GO:0003677">
    <property type="term" value="F:DNA binding"/>
    <property type="evidence" value="ECO:0007669"/>
    <property type="project" value="UniProtKB-KW"/>
</dbReference>
<evidence type="ECO:0000256" key="4">
    <source>
        <dbReference type="ARBA" id="ARBA00022553"/>
    </source>
</evidence>
<dbReference type="InterPro" id="IPR019974">
    <property type="entry name" value="XPG_CS"/>
</dbReference>
<keyword evidence="6" id="KW-0479">Metal-binding</keyword>
<feature type="region of interest" description="Disordered" evidence="21">
    <location>
        <begin position="515"/>
        <end position="566"/>
    </location>
</feature>
<dbReference type="GO" id="GO:0017108">
    <property type="term" value="F:5'-flap endonuclease activity"/>
    <property type="evidence" value="ECO:0007669"/>
    <property type="project" value="TreeGrafter"/>
</dbReference>
<dbReference type="FunFam" id="3.40.50.1010:FF:000111">
    <property type="entry name" value="Exonuclease 1"/>
    <property type="match status" value="1"/>
</dbReference>
<reference evidence="23 24" key="1">
    <citation type="submission" date="2019-02" db="EMBL/GenBank/DDBJ databases">
        <title>Genome sequencing of the rare red list fungi Bondarzewia mesenterica.</title>
        <authorList>
            <person name="Buettner E."/>
            <person name="Kellner H."/>
        </authorList>
    </citation>
    <scope>NUCLEOTIDE SEQUENCE [LARGE SCALE GENOMIC DNA]</scope>
    <source>
        <strain evidence="23 24">DSM 108281</strain>
    </source>
</reference>
<dbReference type="Pfam" id="PF00752">
    <property type="entry name" value="XPG_N"/>
    <property type="match status" value="1"/>
</dbReference>
<evidence type="ECO:0000256" key="7">
    <source>
        <dbReference type="ARBA" id="ARBA00022759"/>
    </source>
</evidence>
<dbReference type="InterPro" id="IPR029060">
    <property type="entry name" value="PIN-like_dom_sf"/>
</dbReference>
<dbReference type="Gene3D" id="1.10.150.20">
    <property type="entry name" value="5' to 3' exonuclease, C-terminal subdomain"/>
    <property type="match status" value="1"/>
</dbReference>
<evidence type="ECO:0000256" key="12">
    <source>
        <dbReference type="ARBA" id="ARBA00022859"/>
    </source>
</evidence>
<name>A0A4S4M310_9AGAM</name>
<dbReference type="GO" id="GO:0046872">
    <property type="term" value="F:metal ion binding"/>
    <property type="evidence" value="ECO:0007669"/>
    <property type="project" value="UniProtKB-KW"/>
</dbReference>
<evidence type="ECO:0000256" key="14">
    <source>
        <dbReference type="ARBA" id="ARBA00022990"/>
    </source>
</evidence>
<dbReference type="GO" id="GO:0006281">
    <property type="term" value="P:DNA repair"/>
    <property type="evidence" value="ECO:0007669"/>
    <property type="project" value="UniProtKB-KW"/>
</dbReference>
<keyword evidence="24" id="KW-1185">Reference proteome</keyword>
<evidence type="ECO:0000256" key="8">
    <source>
        <dbReference type="ARBA" id="ARBA00022763"/>
    </source>
</evidence>
<keyword evidence="5" id="KW-0540">Nuclease</keyword>
<keyword evidence="16" id="KW-0234">DNA repair</keyword>
<evidence type="ECO:0000256" key="9">
    <source>
        <dbReference type="ARBA" id="ARBA00022801"/>
    </source>
</evidence>
<dbReference type="InterPro" id="IPR037315">
    <property type="entry name" value="EXO1_H3TH"/>
</dbReference>
<dbReference type="InterPro" id="IPR006084">
    <property type="entry name" value="XPG/Rad2"/>
</dbReference>
<evidence type="ECO:0000256" key="20">
    <source>
        <dbReference type="ARBA" id="ARBA00064664"/>
    </source>
</evidence>
<dbReference type="Proteomes" id="UP000310158">
    <property type="component" value="Unassembled WGS sequence"/>
</dbReference>
<evidence type="ECO:0000256" key="19">
    <source>
        <dbReference type="ARBA" id="ARBA00057694"/>
    </source>
</evidence>
<keyword evidence="4" id="KW-0597">Phosphoprotein</keyword>
<dbReference type="GO" id="GO:0005634">
    <property type="term" value="C:nucleus"/>
    <property type="evidence" value="ECO:0007669"/>
    <property type="project" value="UniProtKB-SubCell"/>
</dbReference>
<comment type="subunit">
    <text evidence="20">Interacts with the MLH1-PMS2 heterodimer via MLH1. Interacts with MSH3. Interacts with the MSH2-MSH6 heterodimer via MSH2, and this interaction may increase the processivity of the 5'-&gt;3' exonuclease activity. Interacts with PCNA, and this interaction may both stimulate the cryptic 3'-&gt;5' exonuclease activity and suppress the 5'-&gt;3' exonuclease activity. Interacts with WRN, and this interaction stimulates both the 5'-&gt;3' exonuclease activity and cleavage of 5'-overhanging flap structures. Interacts with RECQL/RECQ1, and this interaction stimulates cleavage of 5'-overhanging flap structures. Interacts with DNA helicase ZGRF1; the interaction is increased following DNA damage induction.</text>
</comment>
<dbReference type="AlphaFoldDB" id="A0A4S4M310"/>
<evidence type="ECO:0000256" key="3">
    <source>
        <dbReference type="ARBA" id="ARBA00010563"/>
    </source>
</evidence>
<evidence type="ECO:0000313" key="23">
    <source>
        <dbReference type="EMBL" id="THH19536.1"/>
    </source>
</evidence>
<feature type="compositionally biased region" description="Basic and acidic residues" evidence="21">
    <location>
        <begin position="142"/>
        <end position="156"/>
    </location>
</feature>
<comment type="subcellular location">
    <subcellularLocation>
        <location evidence="2">Nucleus</location>
    </subcellularLocation>
</comment>
<sequence>MFLEVLKVFEDKGPWEMHAEKICYSQLKAANIAKAFREGRQPTPGPAGEEPAETSAPSPTSTPLVTDLEYTSTSPADSDIYYTNPTGQRDGELHHSHLATVTRKSYYRAEYVDYAMQKVRLLRHHGIEPYLVFDGGPLPAKRGTESERKQRREENLTRGNLLAAQGRHTQAREYYCKCVDVTPQMAYQFIKALRAENVRYIVAPYEADAQLAYLERTGIVDGIITEDSDLLVFGCKNVLFKLDAVSATLTCISRADFGSVNDTSGGLSLRGWSDVEFRAMAILSGCDYLQSIPGVGLKTAWALLRKHRTVENVIRSLRLEGKKEVPRGYLEAFKLAEKVFMHQRVYDPLREKLVHLHLIPDGDEWKAEHDAYVGEDLEPSLAKGIAQGDVDPITLSPMEDINPSYIPRTVKPLPLMTTDLNRSAKAKGKMPEKARSENLLNFFTKTKVTEPKSASQPHSATFNKIVAGRASGKRSLAGIMHEDMAAKRKKLDDVATEERENIPMQSRFFLGVGGSNSNSLHVNRQPHAADTTCDDEDNGVLDEPAVDPVTQEDGYISPGPSFTRAS</sequence>
<protein>
    <recommendedName>
        <fullName evidence="22">XPG-I domain-containing protein</fullName>
    </recommendedName>
</protein>
<dbReference type="InterPro" id="IPR006086">
    <property type="entry name" value="XPG-I_dom"/>
</dbReference>
<keyword evidence="11" id="KW-0460">Magnesium</keyword>
<dbReference type="PROSITE" id="PS00841">
    <property type="entry name" value="XPG_1"/>
    <property type="match status" value="1"/>
</dbReference>
<keyword evidence="13" id="KW-0267">Excision nuclease</keyword>
<comment type="function">
    <text evidence="19">5'-&gt;3' double-stranded DNA exonuclease which may also possess a cryptic 3'-&gt;5' double-stranded DNA exonuclease activity. Functions in DNA mismatch repair (MMR) to excise mismatch-containing DNA tracts directed by strand breaks located either 5' or 3' to the mismatch. Also exhibits endonuclease activity against 5'-overhanging flap structures similar to those generated by displacement synthesis when DNA polymerase encounters the 5'-end of a downstream Okazaki fragment. Required for somatic hypermutation (SHM) and class switch recombination (CSR) of immunoglobulin genes. Essential for male and female meiosis.</text>
</comment>
<dbReference type="CDD" id="cd09857">
    <property type="entry name" value="PIN_EXO1"/>
    <property type="match status" value="1"/>
</dbReference>
<dbReference type="PROSITE" id="PS00842">
    <property type="entry name" value="XPG_2"/>
    <property type="match status" value="1"/>
</dbReference>
<dbReference type="Pfam" id="PF00867">
    <property type="entry name" value="XPG_I"/>
    <property type="match status" value="1"/>
</dbReference>
<keyword evidence="7" id="KW-0255">Endonuclease</keyword>
<evidence type="ECO:0000256" key="13">
    <source>
        <dbReference type="ARBA" id="ARBA00022881"/>
    </source>
</evidence>
<feature type="compositionally biased region" description="Low complexity" evidence="21">
    <location>
        <begin position="46"/>
        <end position="63"/>
    </location>
</feature>
<feature type="non-terminal residue" evidence="23">
    <location>
        <position position="566"/>
    </location>
</feature>
<keyword evidence="17" id="KW-0539">Nucleus</keyword>
<evidence type="ECO:0000256" key="5">
    <source>
        <dbReference type="ARBA" id="ARBA00022722"/>
    </source>
</evidence>
<organism evidence="23 24">
    <name type="scientific">Bondarzewia mesenterica</name>
    <dbReference type="NCBI Taxonomy" id="1095465"/>
    <lineage>
        <taxon>Eukaryota</taxon>
        <taxon>Fungi</taxon>
        <taxon>Dikarya</taxon>
        <taxon>Basidiomycota</taxon>
        <taxon>Agaricomycotina</taxon>
        <taxon>Agaricomycetes</taxon>
        <taxon>Russulales</taxon>
        <taxon>Bondarzewiaceae</taxon>
        <taxon>Bondarzewia</taxon>
    </lineage>
</organism>
<keyword evidence="18" id="KW-0469">Meiosis</keyword>
<proteinExistence type="inferred from homology"/>
<evidence type="ECO:0000256" key="18">
    <source>
        <dbReference type="ARBA" id="ARBA00023254"/>
    </source>
</evidence>
<dbReference type="InterPro" id="IPR036279">
    <property type="entry name" value="5-3_exonuclease_C_sf"/>
</dbReference>
<dbReference type="SMART" id="SM00279">
    <property type="entry name" value="HhH2"/>
    <property type="match status" value="1"/>
</dbReference>
<comment type="caution">
    <text evidence="23">The sequence shown here is derived from an EMBL/GenBank/DDBJ whole genome shotgun (WGS) entry which is preliminary data.</text>
</comment>
<keyword evidence="9" id="KW-0378">Hydrolase</keyword>
<evidence type="ECO:0000313" key="24">
    <source>
        <dbReference type="Proteomes" id="UP000310158"/>
    </source>
</evidence>
<keyword evidence="12" id="KW-0391">Immunity</keyword>
<gene>
    <name evidence="23" type="ORF">EW146_g1654</name>
</gene>
<dbReference type="InterPro" id="IPR008918">
    <property type="entry name" value="HhH2"/>
</dbReference>
<dbReference type="PANTHER" id="PTHR11081:SF65">
    <property type="entry name" value="DNA DAMAGE-INDUCIBLE PROTEIN DIN7-RELATED"/>
    <property type="match status" value="1"/>
</dbReference>
<keyword evidence="14" id="KW-0007">Acetylation</keyword>
<dbReference type="PRINTS" id="PR00853">
    <property type="entry name" value="XPGRADSUPER"/>
</dbReference>
<dbReference type="InterPro" id="IPR006085">
    <property type="entry name" value="XPG_DNA_repair_N"/>
</dbReference>
<evidence type="ECO:0000256" key="16">
    <source>
        <dbReference type="ARBA" id="ARBA00023204"/>
    </source>
</evidence>
<keyword evidence="8" id="KW-0227">DNA damage</keyword>
<dbReference type="SMART" id="SM00484">
    <property type="entry name" value="XPGI"/>
    <property type="match status" value="1"/>
</dbReference>
<keyword evidence="15" id="KW-0238">DNA-binding</keyword>
<dbReference type="GO" id="GO:0035312">
    <property type="term" value="F:5'-3' DNA exonuclease activity"/>
    <property type="evidence" value="ECO:0007669"/>
    <property type="project" value="InterPro"/>
</dbReference>
<feature type="region of interest" description="Disordered" evidence="21">
    <location>
        <begin position="138"/>
        <end position="158"/>
    </location>
</feature>
<accession>A0A4S4M310</accession>
<evidence type="ECO:0000256" key="15">
    <source>
        <dbReference type="ARBA" id="ARBA00023125"/>
    </source>
</evidence>
<evidence type="ECO:0000256" key="6">
    <source>
        <dbReference type="ARBA" id="ARBA00022723"/>
    </source>
</evidence>
<dbReference type="Gene3D" id="3.40.50.1010">
    <property type="entry name" value="5'-nuclease"/>
    <property type="match status" value="1"/>
</dbReference>
<dbReference type="EMBL" id="SGPL01000042">
    <property type="protein sequence ID" value="THH19536.1"/>
    <property type="molecule type" value="Genomic_DNA"/>
</dbReference>
<comment type="cofactor">
    <cofactor evidence="1">
        <name>Mg(2+)</name>
        <dbReference type="ChEBI" id="CHEBI:18420"/>
    </cofactor>
</comment>
<evidence type="ECO:0000259" key="22">
    <source>
        <dbReference type="SMART" id="SM00484"/>
    </source>
</evidence>
<dbReference type="FunFam" id="1.10.150.20:FF:000011">
    <property type="entry name" value="exonuclease 1"/>
    <property type="match status" value="1"/>
</dbReference>
<feature type="domain" description="XPG-I" evidence="22">
    <location>
        <begin position="194"/>
        <end position="266"/>
    </location>
</feature>
<feature type="compositionally biased region" description="Polar residues" evidence="21">
    <location>
        <begin position="69"/>
        <end position="87"/>
    </location>
</feature>
<evidence type="ECO:0000256" key="11">
    <source>
        <dbReference type="ARBA" id="ARBA00022842"/>
    </source>
</evidence>
<dbReference type="PANTHER" id="PTHR11081">
    <property type="entry name" value="FLAP ENDONUCLEASE FAMILY MEMBER"/>
    <property type="match status" value="1"/>
</dbReference>
<comment type="similarity">
    <text evidence="3">Belongs to the XPG/RAD2 endonuclease family. EXO1 subfamily.</text>
</comment>